<name>A0A7Y9ZEQ4_9MICO</name>
<evidence type="ECO:0000313" key="2">
    <source>
        <dbReference type="Proteomes" id="UP000547973"/>
    </source>
</evidence>
<evidence type="ECO:0000313" key="1">
    <source>
        <dbReference type="EMBL" id="NYI42610.1"/>
    </source>
</evidence>
<keyword evidence="2" id="KW-1185">Reference proteome</keyword>
<dbReference type="EMBL" id="JACBZO010000001">
    <property type="protein sequence ID" value="NYI42610.1"/>
    <property type="molecule type" value="Genomic_DNA"/>
</dbReference>
<sequence>MSSARRLGDSALSASIPADILMQMASIVLSPKAPSAA</sequence>
<protein>
    <submittedName>
        <fullName evidence="1">Uncharacterized protein</fullName>
    </submittedName>
</protein>
<dbReference type="AlphaFoldDB" id="A0A7Y9ZEQ4"/>
<comment type="caution">
    <text evidence="1">The sequence shown here is derived from an EMBL/GenBank/DDBJ whole genome shotgun (WGS) entry which is preliminary data.</text>
</comment>
<dbReference type="Proteomes" id="UP000547973">
    <property type="component" value="Unassembled WGS sequence"/>
</dbReference>
<organism evidence="1 2">
    <name type="scientific">Demequina lutea</name>
    <dbReference type="NCBI Taxonomy" id="431489"/>
    <lineage>
        <taxon>Bacteria</taxon>
        <taxon>Bacillati</taxon>
        <taxon>Actinomycetota</taxon>
        <taxon>Actinomycetes</taxon>
        <taxon>Micrococcales</taxon>
        <taxon>Demequinaceae</taxon>
        <taxon>Demequina</taxon>
    </lineage>
</organism>
<proteinExistence type="predicted"/>
<reference evidence="1 2" key="1">
    <citation type="submission" date="2020-07" db="EMBL/GenBank/DDBJ databases">
        <title>Sequencing the genomes of 1000 actinobacteria strains.</title>
        <authorList>
            <person name="Klenk H.-P."/>
        </authorList>
    </citation>
    <scope>NUCLEOTIDE SEQUENCE [LARGE SCALE GENOMIC DNA]</scope>
    <source>
        <strain evidence="1 2">DSM 19970</strain>
    </source>
</reference>
<accession>A0A7Y9ZEQ4</accession>
<gene>
    <name evidence="1" type="ORF">BKA03_002729</name>
</gene>